<evidence type="ECO:0000313" key="2">
    <source>
        <dbReference type="Ensembl" id="ENSXMAP00000030752.1"/>
    </source>
</evidence>
<dbReference type="GO" id="GO:0043539">
    <property type="term" value="F:protein serine/threonine kinase activator activity"/>
    <property type="evidence" value="ECO:0007669"/>
    <property type="project" value="TreeGrafter"/>
</dbReference>
<reference evidence="2" key="3">
    <citation type="submission" date="2025-08" db="UniProtKB">
        <authorList>
            <consortium name="Ensembl"/>
        </authorList>
    </citation>
    <scope>IDENTIFICATION</scope>
    <source>
        <strain evidence="2">JP 163 A</strain>
    </source>
</reference>
<reference evidence="3" key="1">
    <citation type="submission" date="2012-01" db="EMBL/GenBank/DDBJ databases">
        <authorList>
            <person name="Walter R."/>
            <person name="Schartl M."/>
            <person name="Warren W."/>
        </authorList>
    </citation>
    <scope>NUCLEOTIDE SEQUENCE [LARGE SCALE GENOMIC DNA]</scope>
    <source>
        <strain evidence="3">JP 163 A</strain>
    </source>
</reference>
<dbReference type="Pfam" id="PF15350">
    <property type="entry name" value="ETAA1"/>
    <property type="match status" value="1"/>
</dbReference>
<dbReference type="GO" id="GO:0043596">
    <property type="term" value="C:nuclear replication fork"/>
    <property type="evidence" value="ECO:0007669"/>
    <property type="project" value="TreeGrafter"/>
</dbReference>
<dbReference type="GO" id="GO:2000001">
    <property type="term" value="P:regulation of DNA damage checkpoint"/>
    <property type="evidence" value="ECO:0007669"/>
    <property type="project" value="TreeGrafter"/>
</dbReference>
<feature type="compositionally biased region" description="Polar residues" evidence="1">
    <location>
        <begin position="310"/>
        <end position="327"/>
    </location>
</feature>
<dbReference type="GeneID" id="102216876"/>
<dbReference type="STRING" id="8083.ENSXMAP00000030752"/>
<sequence>MSEPGAEAAAGSPEFFELWRNISEVDRGKQQARKGTQQMLPTATSPGCNGFRTTSELTPVRTDLRSPRLPGSSRSRFLGSNVTESPGDVEASQDIFWDATSPTHAGRRNKNTRAVKISDIANRIAPKNIKPKVTESSLLHWMDDGAIPCTPDVPKQRARKRQSNVKDLLSLANLFDKTMQQDQETSVQQDTVTSKLRGTADVSENNVKEPRCPSLSEQAEAELRALFDSSTQGISGRLSEGSVSSQDRQDLVETFAFIDQRQSEPKSADKHSTNNLVDFEDDWDNDDLLNDSLILALTQDPSNPPKTLAKSHTNTTELASALQSTSNKKPENPCKTSFCLLQDLCPKTKTRNRSTFKLESNPHFQTMLDKEAAKFGSTAIQPKSKSTEQKHATTKTDSNPQCEKVTNGAKFFLQASSVKDVSDSLWDDGDDDALLYQVCASVERVSNSQPDEASLKLCEGQKSKGPVDGRQNMRDRHVSAESSGSSGVGANRRSSGSFIRSHSLPLTSCKTGNYQGWNIPLKGGNNKSGISQRFLGSQVDPGGDFSHGNVAMKPHPAMTRVAQNSMSQHAAFKRNVSDSAIINNKVFVSSQTAGKCSAAEIERKKQEALARRRLRMQNASKP</sequence>
<feature type="compositionally biased region" description="Low complexity" evidence="1">
    <location>
        <begin position="480"/>
        <end position="490"/>
    </location>
</feature>
<feature type="region of interest" description="Disordered" evidence="1">
    <location>
        <begin position="180"/>
        <end position="214"/>
    </location>
</feature>
<reference evidence="2" key="4">
    <citation type="submission" date="2025-09" db="UniProtKB">
        <authorList>
            <consortium name="Ensembl"/>
        </authorList>
    </citation>
    <scope>IDENTIFICATION</scope>
    <source>
        <strain evidence="2">JP 163 A</strain>
    </source>
</reference>
<dbReference type="InterPro" id="IPR029406">
    <property type="entry name" value="ETAA1"/>
</dbReference>
<accession>A0A3B5QJR2</accession>
<protein>
    <submittedName>
        <fullName evidence="2">Uncharacterized LOC102216876</fullName>
    </submittedName>
</protein>
<dbReference type="OMA" id="QHAAFKR"/>
<dbReference type="Proteomes" id="UP000002852">
    <property type="component" value="Unassembled WGS sequence"/>
</dbReference>
<feature type="compositionally biased region" description="Polar residues" evidence="1">
    <location>
        <begin position="33"/>
        <end position="57"/>
    </location>
</feature>
<feature type="compositionally biased region" description="Low complexity" evidence="1">
    <location>
        <begin position="67"/>
        <end position="80"/>
    </location>
</feature>
<feature type="region of interest" description="Disordered" evidence="1">
    <location>
        <begin position="26"/>
        <end position="88"/>
    </location>
</feature>
<dbReference type="InParanoid" id="A0A3B5QJR2"/>
<dbReference type="GO" id="GO:0031297">
    <property type="term" value="P:replication fork processing"/>
    <property type="evidence" value="ECO:0007669"/>
    <property type="project" value="TreeGrafter"/>
</dbReference>
<feature type="compositionally biased region" description="Polar residues" evidence="1">
    <location>
        <begin position="180"/>
        <end position="196"/>
    </location>
</feature>
<feature type="region of interest" description="Disordered" evidence="1">
    <location>
        <begin position="378"/>
        <end position="401"/>
    </location>
</feature>
<dbReference type="Ensembl" id="ENSXMAT00000041997.1">
    <property type="protein sequence ID" value="ENSXMAP00000030752.1"/>
    <property type="gene ID" value="ENSXMAG00000027599.1"/>
</dbReference>
<dbReference type="GO" id="GO:0006974">
    <property type="term" value="P:DNA damage response"/>
    <property type="evidence" value="ECO:0007669"/>
    <property type="project" value="TreeGrafter"/>
</dbReference>
<dbReference type="AlphaFoldDB" id="A0A3B5QJR2"/>
<evidence type="ECO:0000256" key="1">
    <source>
        <dbReference type="SAM" id="MobiDB-lite"/>
    </source>
</evidence>
<reference evidence="3" key="2">
    <citation type="journal article" date="2013" name="Nat. Genet.">
        <title>The genome of the platyfish, Xiphophorus maculatus, provides insights into evolutionary adaptation and several complex traits.</title>
        <authorList>
            <person name="Schartl M."/>
            <person name="Walter R.B."/>
            <person name="Shen Y."/>
            <person name="Garcia T."/>
            <person name="Catchen J."/>
            <person name="Amores A."/>
            <person name="Braasch I."/>
            <person name="Chalopin D."/>
            <person name="Volff J.N."/>
            <person name="Lesch K.P."/>
            <person name="Bisazza A."/>
            <person name="Minx P."/>
            <person name="Hillier L."/>
            <person name="Wilson R.K."/>
            <person name="Fuerstenberg S."/>
            <person name="Boore J."/>
            <person name="Searle S."/>
            <person name="Postlethwait J.H."/>
            <person name="Warren W.C."/>
        </authorList>
    </citation>
    <scope>NUCLEOTIDE SEQUENCE [LARGE SCALE GENOMIC DNA]</scope>
    <source>
        <strain evidence="3">JP 163 A</strain>
    </source>
</reference>
<dbReference type="RefSeq" id="XP_023183843.1">
    <property type="nucleotide sequence ID" value="XM_023328075.1"/>
</dbReference>
<dbReference type="CTD" id="100005357"/>
<feature type="region of interest" description="Disordered" evidence="1">
    <location>
        <begin position="450"/>
        <end position="496"/>
    </location>
</feature>
<evidence type="ECO:0000313" key="3">
    <source>
        <dbReference type="Proteomes" id="UP000002852"/>
    </source>
</evidence>
<organism evidence="2 3">
    <name type="scientific">Xiphophorus maculatus</name>
    <name type="common">Southern platyfish</name>
    <name type="synonym">Platypoecilus maculatus</name>
    <dbReference type="NCBI Taxonomy" id="8083"/>
    <lineage>
        <taxon>Eukaryota</taxon>
        <taxon>Metazoa</taxon>
        <taxon>Chordata</taxon>
        <taxon>Craniata</taxon>
        <taxon>Vertebrata</taxon>
        <taxon>Euteleostomi</taxon>
        <taxon>Actinopterygii</taxon>
        <taxon>Neopterygii</taxon>
        <taxon>Teleostei</taxon>
        <taxon>Neoteleostei</taxon>
        <taxon>Acanthomorphata</taxon>
        <taxon>Ovalentaria</taxon>
        <taxon>Atherinomorphae</taxon>
        <taxon>Cyprinodontiformes</taxon>
        <taxon>Poeciliidae</taxon>
        <taxon>Poeciliinae</taxon>
        <taxon>Xiphophorus</taxon>
    </lineage>
</organism>
<dbReference type="PANTHER" id="PTHR16434:SF3">
    <property type="entry name" value="EWING'S TUMOR-ASSOCIATED ANTIGEN 1"/>
    <property type="match status" value="1"/>
</dbReference>
<name>A0A3B5QJR2_XIPMA</name>
<feature type="compositionally biased region" description="Basic and acidic residues" evidence="1">
    <location>
        <begin position="459"/>
        <end position="479"/>
    </location>
</feature>
<dbReference type="GeneTree" id="ENSGT01030000235154"/>
<dbReference type="PANTHER" id="PTHR16434">
    <property type="entry name" value="EWING'S TUMOR-ASSOCIATED ANTIGEN 1 ETAA1"/>
    <property type="match status" value="1"/>
</dbReference>
<feature type="region of interest" description="Disordered" evidence="1">
    <location>
        <begin position="298"/>
        <end position="332"/>
    </location>
</feature>
<keyword evidence="3" id="KW-1185">Reference proteome</keyword>
<proteinExistence type="predicted"/>